<dbReference type="OMA" id="FMRQTWA"/>
<dbReference type="Proteomes" id="UP000038009">
    <property type="component" value="Unassembled WGS sequence"/>
</dbReference>
<accession>A0A0N1HZN5</accession>
<proteinExistence type="predicted"/>
<comment type="caution">
    <text evidence="1">The sequence shown here is derived from an EMBL/GenBank/DDBJ whole genome shotgun (WGS) entry which is preliminary data.</text>
</comment>
<organism evidence="1 2">
    <name type="scientific">Leptomonas seymouri</name>
    <dbReference type="NCBI Taxonomy" id="5684"/>
    <lineage>
        <taxon>Eukaryota</taxon>
        <taxon>Discoba</taxon>
        <taxon>Euglenozoa</taxon>
        <taxon>Kinetoplastea</taxon>
        <taxon>Metakinetoplastina</taxon>
        <taxon>Trypanosomatida</taxon>
        <taxon>Trypanosomatidae</taxon>
        <taxon>Leishmaniinae</taxon>
        <taxon>Leptomonas</taxon>
    </lineage>
</organism>
<dbReference type="EMBL" id="LJSK01000081">
    <property type="protein sequence ID" value="KPI87574.1"/>
    <property type="molecule type" value="Genomic_DNA"/>
</dbReference>
<dbReference type="AlphaFoldDB" id="A0A0N1HZN5"/>
<dbReference type="VEuPathDB" id="TriTrypDB:Lsey_0081_0020"/>
<protein>
    <submittedName>
        <fullName evidence="1">Uncharacterized protein</fullName>
    </submittedName>
</protein>
<evidence type="ECO:0000313" key="1">
    <source>
        <dbReference type="EMBL" id="KPI87574.1"/>
    </source>
</evidence>
<sequence>MSCIAAPIMATNLSLVGPLLKPPQTAAPVSKSQFTVSNASRASGASLEARTYARDDMLEQKAAVDLHKQQQLDAFIAKHEQASAMTEGDRRESTIMLLSMAAQRDVELARQADYPQQVVDFMRQTWAAFISQAKEFYQPDAAQLCTMELSRTALENISSIGIWFSGPQISLPLRRYTVQVVGADGNLQNITAVGLLSFAYSSYVMQLRSMSQQSTLESLARIQEELGAKTLFIPQLLVAPS</sequence>
<evidence type="ECO:0000313" key="2">
    <source>
        <dbReference type="Proteomes" id="UP000038009"/>
    </source>
</evidence>
<dbReference type="OrthoDB" id="270452at2759"/>
<keyword evidence="2" id="KW-1185">Reference proteome</keyword>
<reference evidence="1 2" key="1">
    <citation type="journal article" date="2015" name="PLoS Pathog.">
        <title>Leptomonas seymouri: Adaptations to the Dixenous Life Cycle Analyzed by Genome Sequencing, Transcriptome Profiling and Co-infection with Leishmania donovani.</title>
        <authorList>
            <person name="Kraeva N."/>
            <person name="Butenko A."/>
            <person name="Hlavacova J."/>
            <person name="Kostygov A."/>
            <person name="Myskova J."/>
            <person name="Grybchuk D."/>
            <person name="Lestinova T."/>
            <person name="Votypka J."/>
            <person name="Volf P."/>
            <person name="Opperdoes F."/>
            <person name="Flegontov P."/>
            <person name="Lukes J."/>
            <person name="Yurchenko V."/>
        </authorList>
    </citation>
    <scope>NUCLEOTIDE SEQUENCE [LARGE SCALE GENOMIC DNA]</scope>
    <source>
        <strain evidence="1 2">ATCC 30220</strain>
    </source>
</reference>
<name>A0A0N1HZN5_LEPSE</name>
<gene>
    <name evidence="1" type="ORF">ABL78_3325</name>
</gene>